<accession>A0A9Q1FR55</accession>
<evidence type="ECO:0000313" key="2">
    <source>
        <dbReference type="EMBL" id="KAJ8364133.1"/>
    </source>
</evidence>
<reference evidence="2" key="1">
    <citation type="journal article" date="2023" name="Science">
        <title>Genome structures resolve the early diversification of teleost fishes.</title>
        <authorList>
            <person name="Parey E."/>
            <person name="Louis A."/>
            <person name="Montfort J."/>
            <person name="Bouchez O."/>
            <person name="Roques C."/>
            <person name="Iampietro C."/>
            <person name="Lluch J."/>
            <person name="Castinel A."/>
            <person name="Donnadieu C."/>
            <person name="Desvignes T."/>
            <person name="Floi Bucao C."/>
            <person name="Jouanno E."/>
            <person name="Wen M."/>
            <person name="Mejri S."/>
            <person name="Dirks R."/>
            <person name="Jansen H."/>
            <person name="Henkel C."/>
            <person name="Chen W.J."/>
            <person name="Zahm M."/>
            <person name="Cabau C."/>
            <person name="Klopp C."/>
            <person name="Thompson A.W."/>
            <person name="Robinson-Rechavi M."/>
            <person name="Braasch I."/>
            <person name="Lecointre G."/>
            <person name="Bobe J."/>
            <person name="Postlethwait J.H."/>
            <person name="Berthelot C."/>
            <person name="Roest Crollius H."/>
            <person name="Guiguen Y."/>
        </authorList>
    </citation>
    <scope>NUCLEOTIDE SEQUENCE</scope>
    <source>
        <strain evidence="2">WJC10195</strain>
    </source>
</reference>
<feature type="compositionally biased region" description="Basic and acidic residues" evidence="1">
    <location>
        <begin position="171"/>
        <end position="197"/>
    </location>
</feature>
<comment type="caution">
    <text evidence="2">The sequence shown here is derived from an EMBL/GenBank/DDBJ whole genome shotgun (WGS) entry which is preliminary data.</text>
</comment>
<proteinExistence type="predicted"/>
<feature type="region of interest" description="Disordered" evidence="1">
    <location>
        <begin position="17"/>
        <end position="57"/>
    </location>
</feature>
<feature type="region of interest" description="Disordered" evidence="1">
    <location>
        <begin position="159"/>
        <end position="197"/>
    </location>
</feature>
<dbReference type="Proteomes" id="UP001152622">
    <property type="component" value="Chromosome 4"/>
</dbReference>
<sequence>MGALLCCGGEGRWIGTARRRDRRGQASLAPRPLGPDVGAPGRGEGTPARVADSSGTVEPGRVRSRVMFHALRRSEAPGFLCKQGTLTGPDGPVEALQSKHGGRGPGNAAQMATICRAHFRSYAQKKKKTRCDGGRAADTEEDYGGGRCDPETAAGLVTRRAGPGRCSPPLEPREGARNSRTSPEEARVNEDAGHRWQNEQLPRTRRWLNSPSPFRKLSTGVFSVPITTDAASGRTRSSLFTENKPPPTAELAALSL</sequence>
<name>A0A9Q1FR55_SYNKA</name>
<evidence type="ECO:0000313" key="3">
    <source>
        <dbReference type="Proteomes" id="UP001152622"/>
    </source>
</evidence>
<dbReference type="EMBL" id="JAINUF010000004">
    <property type="protein sequence ID" value="KAJ8364133.1"/>
    <property type="molecule type" value="Genomic_DNA"/>
</dbReference>
<organism evidence="2 3">
    <name type="scientific">Synaphobranchus kaupii</name>
    <name type="common">Kaup's arrowtooth eel</name>
    <dbReference type="NCBI Taxonomy" id="118154"/>
    <lineage>
        <taxon>Eukaryota</taxon>
        <taxon>Metazoa</taxon>
        <taxon>Chordata</taxon>
        <taxon>Craniata</taxon>
        <taxon>Vertebrata</taxon>
        <taxon>Euteleostomi</taxon>
        <taxon>Actinopterygii</taxon>
        <taxon>Neopterygii</taxon>
        <taxon>Teleostei</taxon>
        <taxon>Anguilliformes</taxon>
        <taxon>Synaphobranchidae</taxon>
        <taxon>Synaphobranchus</taxon>
    </lineage>
</organism>
<feature type="compositionally biased region" description="Polar residues" evidence="1">
    <location>
        <begin position="228"/>
        <end position="241"/>
    </location>
</feature>
<gene>
    <name evidence="2" type="ORF">SKAU_G00129640</name>
</gene>
<evidence type="ECO:0000256" key="1">
    <source>
        <dbReference type="SAM" id="MobiDB-lite"/>
    </source>
</evidence>
<dbReference type="AlphaFoldDB" id="A0A9Q1FR55"/>
<protein>
    <submittedName>
        <fullName evidence="2">Uncharacterized protein</fullName>
    </submittedName>
</protein>
<feature type="region of interest" description="Disordered" evidence="1">
    <location>
        <begin position="228"/>
        <end position="256"/>
    </location>
</feature>
<keyword evidence="3" id="KW-1185">Reference proteome</keyword>